<dbReference type="EMBL" id="HE804045">
    <property type="protein sequence ID" value="CCH28392.1"/>
    <property type="molecule type" value="Genomic_DNA"/>
</dbReference>
<gene>
    <name evidence="1" type="ordered locus">BN6_10640</name>
</gene>
<keyword evidence="2" id="KW-1185">Reference proteome</keyword>
<dbReference type="eggNOG" id="COG4245">
    <property type="taxonomic scope" value="Bacteria"/>
</dbReference>
<reference evidence="1 2" key="1">
    <citation type="journal article" date="2012" name="BMC Genomics">
        <title>Complete genome sequence of Saccharothrix espanaensis DSM 44229T and comparison to the other completely sequenced Pseudonocardiaceae.</title>
        <authorList>
            <person name="Strobel T."/>
            <person name="Al-Dilaimi A."/>
            <person name="Blom J."/>
            <person name="Gessner A."/>
            <person name="Kalinowski J."/>
            <person name="Luzhetska M."/>
            <person name="Puhler A."/>
            <person name="Szczepanowski R."/>
            <person name="Bechthold A."/>
            <person name="Ruckert C."/>
        </authorList>
    </citation>
    <scope>NUCLEOTIDE SEQUENCE [LARGE SCALE GENOMIC DNA]</scope>
    <source>
        <strain evidence="2">ATCC 51144 / DSM 44229 / JCM 9112 / NBRC 15066 / NRRL 15764</strain>
    </source>
</reference>
<accession>K0JSA7</accession>
<protein>
    <recommendedName>
        <fullName evidence="3">VWFA domain-containing protein</fullName>
    </recommendedName>
</protein>
<name>K0JSA7_SACES</name>
<dbReference type="STRING" id="1179773.BN6_10640"/>
<dbReference type="BioCyc" id="SESP1179773:BN6_RS05245-MONOMER"/>
<dbReference type="Proteomes" id="UP000006281">
    <property type="component" value="Chromosome"/>
</dbReference>
<evidence type="ECO:0000313" key="1">
    <source>
        <dbReference type="EMBL" id="CCH28392.1"/>
    </source>
</evidence>
<proteinExistence type="predicted"/>
<organism evidence="1 2">
    <name type="scientific">Saccharothrix espanaensis (strain ATCC 51144 / DSM 44229 / JCM 9112 / NBRC 15066 / NRRL 15764)</name>
    <dbReference type="NCBI Taxonomy" id="1179773"/>
    <lineage>
        <taxon>Bacteria</taxon>
        <taxon>Bacillati</taxon>
        <taxon>Actinomycetota</taxon>
        <taxon>Actinomycetes</taxon>
        <taxon>Pseudonocardiales</taxon>
        <taxon>Pseudonocardiaceae</taxon>
        <taxon>Saccharothrix</taxon>
    </lineage>
</organism>
<dbReference type="HOGENOM" id="CLU_1370654_0_0_11"/>
<evidence type="ECO:0000313" key="2">
    <source>
        <dbReference type="Proteomes" id="UP000006281"/>
    </source>
</evidence>
<dbReference type="SUPFAM" id="SSF53300">
    <property type="entry name" value="vWA-like"/>
    <property type="match status" value="1"/>
</dbReference>
<sequence>MVSDVVPCYVVCDMSLSMADHLEEVNAGLREFRGAVHADLSPGARIMTCVVGFAAAPTVLQPLGPAAALAELGSAGPGAATNFGSAFALLREIIARDVRALKACRHRVHRPVVFFTSDGRATDPAAWPGAFAALADPDWPARPTVIAFGLGAVDSDTLDRIGTSRAFLGQDGIRLGTALAVSVTSTARRRDRV</sequence>
<evidence type="ECO:0008006" key="3">
    <source>
        <dbReference type="Google" id="ProtNLM"/>
    </source>
</evidence>
<dbReference type="OrthoDB" id="9806395at2"/>
<dbReference type="PATRIC" id="fig|1179773.3.peg.1064"/>
<dbReference type="AlphaFoldDB" id="K0JSA7"/>
<dbReference type="KEGG" id="sesp:BN6_10640"/>
<dbReference type="RefSeq" id="WP_015098505.1">
    <property type="nucleotide sequence ID" value="NC_019673.1"/>
</dbReference>
<dbReference type="InterPro" id="IPR036465">
    <property type="entry name" value="vWFA_dom_sf"/>
</dbReference>
<dbReference type="Gene3D" id="3.40.50.410">
    <property type="entry name" value="von Willebrand factor, type A domain"/>
    <property type="match status" value="1"/>
</dbReference>